<feature type="domain" description="Cyclic nucleotide-binding" evidence="1">
    <location>
        <begin position="79"/>
        <end position="136"/>
    </location>
</feature>
<sequence length="326" mass="37002">MGEEESTAFSMPKSTPFSTDFGAFTNPSKFTSLKNSKFTQTCEDAKTSNDTPFSADFGLHKPFQVKPIRKRTEVIYQKGPGDMFGEVAILHNMPRTASVRAKNKVTLWVLTQAEFYTITTREKMIQNEVLEKVLINHSIFEEQRNILMVDYYKNKNLENSDKLVSNACGEVETENFVQNGLCPGQIDLHEDNLPVIGVNDDEKIHNQNVDSGQKGSMHQKDDLNTDDKILCDSKLQSDTKKELKDDEKKYLKLCIQNLIASDKINYCFLSAGDIVRKGFFFVVVCEGTVLKTSHNKTFSIKPGMVLNAEYICKSELEGFYVPKIWK</sequence>
<dbReference type="InterPro" id="IPR018488">
    <property type="entry name" value="cNMP-bd_CS"/>
</dbReference>
<dbReference type="AlphaFoldDB" id="J9DQ15"/>
<dbReference type="Gene3D" id="2.60.120.10">
    <property type="entry name" value="Jelly Rolls"/>
    <property type="match status" value="1"/>
</dbReference>
<dbReference type="Proteomes" id="UP000003163">
    <property type="component" value="Unassembled WGS sequence"/>
</dbReference>
<evidence type="ECO:0000313" key="2">
    <source>
        <dbReference type="EMBL" id="EJW04640.1"/>
    </source>
</evidence>
<dbReference type="VEuPathDB" id="MicrosporidiaDB:EDEG_01167"/>
<protein>
    <recommendedName>
        <fullName evidence="1">Cyclic nucleotide-binding domain-containing protein</fullName>
    </recommendedName>
</protein>
<organism evidence="2 3">
    <name type="scientific">Edhazardia aedis (strain USNM 41457)</name>
    <name type="common">Microsporidian parasite</name>
    <dbReference type="NCBI Taxonomy" id="1003232"/>
    <lineage>
        <taxon>Eukaryota</taxon>
        <taxon>Fungi</taxon>
        <taxon>Fungi incertae sedis</taxon>
        <taxon>Microsporidia</taxon>
        <taxon>Edhazardia</taxon>
    </lineage>
</organism>
<dbReference type="InterPro" id="IPR018490">
    <property type="entry name" value="cNMP-bd_dom_sf"/>
</dbReference>
<keyword evidence="3" id="KW-1185">Reference proteome</keyword>
<reference evidence="3" key="2">
    <citation type="submission" date="2015-07" db="EMBL/GenBank/DDBJ databases">
        <title>Contrasting host-pathogen interactions and genome evolution in two generalist and specialist microsporidian pathogens of mosquitoes.</title>
        <authorList>
            <consortium name="The Broad Institute Genomics Platform"/>
            <consortium name="The Broad Institute Genome Sequencing Center for Infectious Disease"/>
            <person name="Cuomo C.A."/>
            <person name="Sanscrainte N.D."/>
            <person name="Goldberg J.M."/>
            <person name="Heiman D."/>
            <person name="Young S."/>
            <person name="Zeng Q."/>
            <person name="Becnel J.J."/>
            <person name="Birren B.W."/>
        </authorList>
    </citation>
    <scope>NUCLEOTIDE SEQUENCE [LARGE SCALE GENOMIC DNA]</scope>
    <source>
        <strain evidence="3">USNM 41457</strain>
    </source>
</reference>
<proteinExistence type="predicted"/>
<dbReference type="HOGENOM" id="CLU_852653_0_0_1"/>
<comment type="caution">
    <text evidence="2">The sequence shown here is derived from an EMBL/GenBank/DDBJ whole genome shotgun (WGS) entry which is preliminary data.</text>
</comment>
<dbReference type="PROSITE" id="PS50042">
    <property type="entry name" value="CNMP_BINDING_3"/>
    <property type="match status" value="1"/>
</dbReference>
<name>J9DQ15_EDHAE</name>
<dbReference type="InterPro" id="IPR000595">
    <property type="entry name" value="cNMP-bd_dom"/>
</dbReference>
<gene>
    <name evidence="2" type="ORF">EDEG_01167</name>
</gene>
<dbReference type="SUPFAM" id="SSF51206">
    <property type="entry name" value="cAMP-binding domain-like"/>
    <property type="match status" value="1"/>
</dbReference>
<dbReference type="STRING" id="1003232.J9DQ15"/>
<evidence type="ECO:0000259" key="1">
    <source>
        <dbReference type="PROSITE" id="PS50042"/>
    </source>
</evidence>
<dbReference type="InterPro" id="IPR014710">
    <property type="entry name" value="RmlC-like_jellyroll"/>
</dbReference>
<dbReference type="Pfam" id="PF00027">
    <property type="entry name" value="cNMP_binding"/>
    <property type="match status" value="1"/>
</dbReference>
<dbReference type="CDD" id="cd00038">
    <property type="entry name" value="CAP_ED"/>
    <property type="match status" value="1"/>
</dbReference>
<accession>J9DQ15</accession>
<reference evidence="2 3" key="1">
    <citation type="submission" date="2011-08" db="EMBL/GenBank/DDBJ databases">
        <authorList>
            <person name="Liu Z.J."/>
            <person name="Shi F.L."/>
            <person name="Lu J.Q."/>
            <person name="Li M."/>
            <person name="Wang Z.L."/>
        </authorList>
    </citation>
    <scope>NUCLEOTIDE SEQUENCE [LARGE SCALE GENOMIC DNA]</scope>
    <source>
        <strain evidence="2 3">USNM 41457</strain>
    </source>
</reference>
<evidence type="ECO:0000313" key="3">
    <source>
        <dbReference type="Proteomes" id="UP000003163"/>
    </source>
</evidence>
<dbReference type="InParanoid" id="J9DQ15"/>
<dbReference type="PROSITE" id="PS00889">
    <property type="entry name" value="CNMP_BINDING_2"/>
    <property type="match status" value="1"/>
</dbReference>
<dbReference type="EMBL" id="AFBI03000016">
    <property type="protein sequence ID" value="EJW04640.1"/>
    <property type="molecule type" value="Genomic_DNA"/>
</dbReference>
<dbReference type="OrthoDB" id="417078at2759"/>